<dbReference type="AlphaFoldDB" id="A0A246J175"/>
<gene>
    <name evidence="2" type="ORF">CDN99_20490</name>
</gene>
<dbReference type="InterPro" id="IPR007138">
    <property type="entry name" value="ABM_dom"/>
</dbReference>
<protein>
    <recommendedName>
        <fullName evidence="1">ABM domain-containing protein</fullName>
    </recommendedName>
</protein>
<dbReference type="OrthoDB" id="9797060at2"/>
<organism evidence="2 3">
    <name type="scientific">Roseateles aquatilis</name>
    <dbReference type="NCBI Taxonomy" id="431061"/>
    <lineage>
        <taxon>Bacteria</taxon>
        <taxon>Pseudomonadati</taxon>
        <taxon>Pseudomonadota</taxon>
        <taxon>Betaproteobacteria</taxon>
        <taxon>Burkholderiales</taxon>
        <taxon>Sphaerotilaceae</taxon>
        <taxon>Roseateles</taxon>
    </lineage>
</organism>
<feature type="domain" description="ABM" evidence="1">
    <location>
        <begin position="36"/>
        <end position="94"/>
    </location>
</feature>
<dbReference type="Gene3D" id="3.30.70.100">
    <property type="match status" value="1"/>
</dbReference>
<dbReference type="EMBL" id="NIOF01000011">
    <property type="protein sequence ID" value="OWQ86360.1"/>
    <property type="molecule type" value="Genomic_DNA"/>
</dbReference>
<dbReference type="Proteomes" id="UP000197468">
    <property type="component" value="Unassembled WGS sequence"/>
</dbReference>
<name>A0A246J175_9BURK</name>
<evidence type="ECO:0000313" key="3">
    <source>
        <dbReference type="Proteomes" id="UP000197468"/>
    </source>
</evidence>
<dbReference type="InterPro" id="IPR011008">
    <property type="entry name" value="Dimeric_a/b-barrel"/>
</dbReference>
<accession>A0A246J175</accession>
<dbReference type="InterPro" id="IPR052936">
    <property type="entry name" value="Jasmonate_Hydroxylase-like"/>
</dbReference>
<keyword evidence="3" id="KW-1185">Reference proteome</keyword>
<proteinExistence type="predicted"/>
<dbReference type="Pfam" id="PF03992">
    <property type="entry name" value="ABM"/>
    <property type="match status" value="1"/>
</dbReference>
<comment type="caution">
    <text evidence="2">The sequence shown here is derived from an EMBL/GenBank/DDBJ whole genome shotgun (WGS) entry which is preliminary data.</text>
</comment>
<evidence type="ECO:0000313" key="2">
    <source>
        <dbReference type="EMBL" id="OWQ86360.1"/>
    </source>
</evidence>
<dbReference type="PANTHER" id="PTHR37811">
    <property type="entry name" value="BLL5343 PROTEIN"/>
    <property type="match status" value="1"/>
</dbReference>
<dbReference type="PANTHER" id="PTHR37811:SF2">
    <property type="entry name" value="ABM DOMAIN-CONTAINING PROTEIN"/>
    <property type="match status" value="1"/>
</dbReference>
<reference evidence="2 3" key="1">
    <citation type="journal article" date="2008" name="Int. J. Syst. Evol. Microbiol.">
        <title>Description of Roseateles aquatilis sp. nov. and Roseateles terrae sp. nov., in the class Betaproteobacteria, and emended description of the genus Roseateles.</title>
        <authorList>
            <person name="Gomila M."/>
            <person name="Bowien B."/>
            <person name="Falsen E."/>
            <person name="Moore E.R."/>
            <person name="Lalucat J."/>
        </authorList>
    </citation>
    <scope>NUCLEOTIDE SEQUENCE [LARGE SCALE GENOMIC DNA]</scope>
    <source>
        <strain evidence="2 3">CCUG 48205</strain>
    </source>
</reference>
<evidence type="ECO:0000259" key="1">
    <source>
        <dbReference type="Pfam" id="PF03992"/>
    </source>
</evidence>
<sequence>MARSLASPGGRTDFPFQPPYYAVIFCSQRTDARTDDGYGETADRMVALAAAQPGYLGVESARGTDGLGITVSYWRSLEDIRAWRAVTEHAAARDQGRRDWYRHYELRIARVERHYGWESADGAADPAAPAAASA</sequence>
<dbReference type="SUPFAM" id="SSF54909">
    <property type="entry name" value="Dimeric alpha+beta barrel"/>
    <property type="match status" value="1"/>
</dbReference>